<organism evidence="2 3">
    <name type="scientific">Kumtagia ephedrae</name>
    <dbReference type="NCBI Taxonomy" id="2116701"/>
    <lineage>
        <taxon>Bacteria</taxon>
        <taxon>Pseudomonadati</taxon>
        <taxon>Pseudomonadota</taxon>
        <taxon>Alphaproteobacteria</taxon>
        <taxon>Hyphomicrobiales</taxon>
        <taxon>Phyllobacteriaceae</taxon>
        <taxon>Kumtagia</taxon>
    </lineage>
</organism>
<dbReference type="AlphaFoldDB" id="A0A2P7STS6"/>
<keyword evidence="3" id="KW-1185">Reference proteome</keyword>
<evidence type="ECO:0000256" key="1">
    <source>
        <dbReference type="SAM" id="Coils"/>
    </source>
</evidence>
<dbReference type="RefSeq" id="WP_106770418.1">
    <property type="nucleotide sequence ID" value="NZ_PXYK01000001.1"/>
</dbReference>
<feature type="coiled-coil region" evidence="1">
    <location>
        <begin position="13"/>
        <end position="75"/>
    </location>
</feature>
<proteinExistence type="predicted"/>
<dbReference type="Proteomes" id="UP000241229">
    <property type="component" value="Unassembled WGS sequence"/>
</dbReference>
<sequence>MAEIDGNLLCEILKSVQQDIRQLKDGQAELKQELISIRLQQLGMQNDIHNIYAMLARSDQRLERIENRLELRELAEPQRPFDPRT</sequence>
<dbReference type="EMBL" id="PXYK01000001">
    <property type="protein sequence ID" value="PSJ65876.1"/>
    <property type="molecule type" value="Genomic_DNA"/>
</dbReference>
<comment type="caution">
    <text evidence="2">The sequence shown here is derived from an EMBL/GenBank/DDBJ whole genome shotgun (WGS) entry which is preliminary data.</text>
</comment>
<evidence type="ECO:0008006" key="4">
    <source>
        <dbReference type="Google" id="ProtNLM"/>
    </source>
</evidence>
<accession>A0A2P7STS6</accession>
<evidence type="ECO:0000313" key="2">
    <source>
        <dbReference type="EMBL" id="PSJ65876.1"/>
    </source>
</evidence>
<gene>
    <name evidence="2" type="ORF">C7I84_00330</name>
</gene>
<dbReference type="OrthoDB" id="8371972at2"/>
<reference evidence="2 3" key="1">
    <citation type="submission" date="2018-03" db="EMBL/GenBank/DDBJ databases">
        <title>The draft genome of Mesorhizobium sp. 6GN-30.</title>
        <authorList>
            <person name="Liu L."/>
            <person name="Li L."/>
            <person name="Wang T."/>
            <person name="Zhang X."/>
            <person name="Liang L."/>
        </authorList>
    </citation>
    <scope>NUCLEOTIDE SEQUENCE [LARGE SCALE GENOMIC DNA]</scope>
    <source>
        <strain evidence="2 3">6GN30</strain>
    </source>
</reference>
<protein>
    <recommendedName>
        <fullName evidence="4">SlyX protein</fullName>
    </recommendedName>
</protein>
<keyword evidence="1" id="KW-0175">Coiled coil</keyword>
<name>A0A2P7STS6_9HYPH</name>
<evidence type="ECO:0000313" key="3">
    <source>
        <dbReference type="Proteomes" id="UP000241229"/>
    </source>
</evidence>